<protein>
    <recommendedName>
        <fullName evidence="2">DH domain-containing protein</fullName>
    </recommendedName>
</protein>
<evidence type="ECO:0000313" key="3">
    <source>
        <dbReference type="EMBL" id="TPX61233.1"/>
    </source>
</evidence>
<dbReference type="InterPro" id="IPR001331">
    <property type="entry name" value="GDS_CDC24_CS"/>
</dbReference>
<dbReference type="Gene3D" id="1.20.900.10">
    <property type="entry name" value="Dbl homology (DH) domain"/>
    <property type="match status" value="1"/>
</dbReference>
<keyword evidence="4" id="KW-1185">Reference proteome</keyword>
<dbReference type="SMART" id="SM00325">
    <property type="entry name" value="RhoGEF"/>
    <property type="match status" value="1"/>
</dbReference>
<dbReference type="SUPFAM" id="SSF48065">
    <property type="entry name" value="DBL homology domain (DH-domain)"/>
    <property type="match status" value="1"/>
</dbReference>
<organism evidence="3 4">
    <name type="scientific">Chytriomyces confervae</name>
    <dbReference type="NCBI Taxonomy" id="246404"/>
    <lineage>
        <taxon>Eukaryota</taxon>
        <taxon>Fungi</taxon>
        <taxon>Fungi incertae sedis</taxon>
        <taxon>Chytridiomycota</taxon>
        <taxon>Chytridiomycota incertae sedis</taxon>
        <taxon>Chytridiomycetes</taxon>
        <taxon>Chytridiales</taxon>
        <taxon>Chytriomycetaceae</taxon>
        <taxon>Chytriomyces</taxon>
    </lineage>
</organism>
<dbReference type="InterPro" id="IPR000219">
    <property type="entry name" value="DH_dom"/>
</dbReference>
<dbReference type="InterPro" id="IPR051092">
    <property type="entry name" value="FYVE_RhoGEF_PH"/>
</dbReference>
<evidence type="ECO:0000259" key="2">
    <source>
        <dbReference type="PROSITE" id="PS50010"/>
    </source>
</evidence>
<comment type="caution">
    <text evidence="3">The sequence shown here is derived from an EMBL/GenBank/DDBJ whole genome shotgun (WGS) entry which is preliminary data.</text>
</comment>
<gene>
    <name evidence="3" type="ORF">CcCBS67573_g08947</name>
</gene>
<dbReference type="Pfam" id="PF00621">
    <property type="entry name" value="RhoGEF"/>
    <property type="match status" value="1"/>
</dbReference>
<accession>A0A507EAX7</accession>
<sequence>MGDINIASLPDELMDPPLLRSPLYSADAMVLLTPHLIDAIAGTIPEDAWDWTSTPISWISAIDPGSTGPQTLENVIIHDPSGEGSKRGYIVFEILTTEQTYFHELNIVKNVIQKKLVEMEILSSFSIKQIFDGMENLFQLHQLILTQLEEICSIDNWSASDSTIAHIFLEHKDSIHSNYIQYINNRQTADKTIEDQQEKFPKFKDFLIQCTKSRETKFTDLKELLLRPMQRMTRYPLLLRELEKRTPDNHPDKPLIKQAIETVSSIALAVNQKMEGIQHAHQLFQAFQQTLNCPPNLITEKRRCLLNIDAVDSRSVRYRLFLCSDLIMVVVHEGKRTMGVGSLLGNRPGGGGSADSAAKQFRFLRWIDLLDIVDYDFYKIRIDPERNPRSLSTLTGTNGVFPLTVEYKIDSVQPGAAQKRGLRRVVQMQARFKATKTGYHRRTISSEGAFDPFANSPRSAPDLPPPSASELWTNSQVKPKPLTYKDTQDSEDIFSHPIYTPPAVPYTGIGPMIGPLKWPELDQSGLLASTNPRVPSPPGPDPYYADFENALEAPIGAYPRITHQFTELKDPFKYWDQQGRRNYGDIVADQELQMNQWSHGPGTDVKPYLKSMGILLGSLGAILFSIRAWDPEQHLWQAERDYPFNGLHLELGADPENMEDTAVTARQYKNQYDSTYKSI</sequence>
<dbReference type="PROSITE" id="PS00741">
    <property type="entry name" value="DH_1"/>
    <property type="match status" value="1"/>
</dbReference>
<dbReference type="GO" id="GO:0005739">
    <property type="term" value="C:mitochondrion"/>
    <property type="evidence" value="ECO:0007669"/>
    <property type="project" value="InterPro"/>
</dbReference>
<reference evidence="3 4" key="1">
    <citation type="journal article" date="2019" name="Sci. Rep.">
        <title>Comparative genomics of chytrid fungi reveal insights into the obligate biotrophic and pathogenic lifestyle of Synchytrium endobioticum.</title>
        <authorList>
            <person name="van de Vossenberg B.T.L.H."/>
            <person name="Warris S."/>
            <person name="Nguyen H.D.T."/>
            <person name="van Gent-Pelzer M.P.E."/>
            <person name="Joly D.L."/>
            <person name="van de Geest H.C."/>
            <person name="Bonants P.J.M."/>
            <person name="Smith D.S."/>
            <person name="Levesque C.A."/>
            <person name="van der Lee T.A.J."/>
        </authorList>
    </citation>
    <scope>NUCLEOTIDE SEQUENCE [LARGE SCALE GENOMIC DNA]</scope>
    <source>
        <strain evidence="3 4">CBS 675.73</strain>
    </source>
</reference>
<dbReference type="GO" id="GO:0035556">
    <property type="term" value="P:intracellular signal transduction"/>
    <property type="evidence" value="ECO:0007669"/>
    <property type="project" value="InterPro"/>
</dbReference>
<dbReference type="InterPro" id="IPR035899">
    <property type="entry name" value="DBL_dom_sf"/>
</dbReference>
<evidence type="ECO:0000256" key="1">
    <source>
        <dbReference type="SAM" id="MobiDB-lite"/>
    </source>
</evidence>
<dbReference type="STRING" id="246404.A0A507EAX7"/>
<dbReference type="PANTHER" id="PTHR12673:SF159">
    <property type="entry name" value="LD03170P"/>
    <property type="match status" value="1"/>
</dbReference>
<dbReference type="Pfam" id="PF05821">
    <property type="entry name" value="NDUF_B8"/>
    <property type="match status" value="1"/>
</dbReference>
<name>A0A507EAX7_9FUNG</name>
<feature type="region of interest" description="Disordered" evidence="1">
    <location>
        <begin position="445"/>
        <end position="473"/>
    </location>
</feature>
<evidence type="ECO:0000313" key="4">
    <source>
        <dbReference type="Proteomes" id="UP000320333"/>
    </source>
</evidence>
<dbReference type="EMBL" id="QEAP01000671">
    <property type="protein sequence ID" value="TPX61233.1"/>
    <property type="molecule type" value="Genomic_DNA"/>
</dbReference>
<dbReference type="PANTHER" id="PTHR12673">
    <property type="entry name" value="FACIOGENITAL DYSPLASIA PROTEIN"/>
    <property type="match status" value="1"/>
</dbReference>
<dbReference type="InterPro" id="IPR008699">
    <property type="entry name" value="NDUFB8"/>
</dbReference>
<dbReference type="CDD" id="cd00160">
    <property type="entry name" value="RhoGEF"/>
    <property type="match status" value="1"/>
</dbReference>
<dbReference type="GO" id="GO:0005085">
    <property type="term" value="F:guanyl-nucleotide exchange factor activity"/>
    <property type="evidence" value="ECO:0007669"/>
    <property type="project" value="InterPro"/>
</dbReference>
<dbReference type="OrthoDB" id="660555at2759"/>
<dbReference type="PROSITE" id="PS50010">
    <property type="entry name" value="DH_2"/>
    <property type="match status" value="1"/>
</dbReference>
<dbReference type="AlphaFoldDB" id="A0A507EAX7"/>
<feature type="domain" description="DH" evidence="2">
    <location>
        <begin position="86"/>
        <end position="273"/>
    </location>
</feature>
<dbReference type="Proteomes" id="UP000320333">
    <property type="component" value="Unassembled WGS sequence"/>
</dbReference>
<proteinExistence type="predicted"/>